<dbReference type="InterPro" id="IPR000343">
    <property type="entry name" value="4pyrrol_synth_GluRdtase"/>
</dbReference>
<feature type="domain" description="Quinate/shikimate 5-dehydrogenase/glutamyl-tRNA reductase" evidence="5">
    <location>
        <begin position="178"/>
        <end position="293"/>
    </location>
</feature>
<feature type="binding site" evidence="4">
    <location>
        <position position="118"/>
    </location>
    <ligand>
        <name>substrate</name>
    </ligand>
</feature>
<evidence type="ECO:0000313" key="8">
    <source>
        <dbReference type="Proteomes" id="UP000657006"/>
    </source>
</evidence>
<dbReference type="PANTHER" id="PTHR43013:SF1">
    <property type="entry name" value="GLUTAMYL-TRNA REDUCTASE"/>
    <property type="match status" value="1"/>
</dbReference>
<comment type="caution">
    <text evidence="7">The sequence shown here is derived from an EMBL/GenBank/DDBJ whole genome shotgun (WGS) entry which is preliminary data.</text>
</comment>
<comment type="pathway">
    <text evidence="4">Porphyrin-containing compound metabolism; protoporphyrin-IX biosynthesis; 5-aminolevulinate from L-glutamyl-tRNA(Glu): step 1/2.</text>
</comment>
<dbReference type="HAMAP" id="MF_00087">
    <property type="entry name" value="Glu_tRNA_reductase"/>
    <property type="match status" value="1"/>
</dbReference>
<dbReference type="Gene3D" id="3.40.50.720">
    <property type="entry name" value="NAD(P)-binding Rossmann-like Domain"/>
    <property type="match status" value="1"/>
</dbReference>
<dbReference type="InterPro" id="IPR015895">
    <property type="entry name" value="4pyrrol_synth_GluRdtase_N"/>
</dbReference>
<feature type="binding site" evidence="4">
    <location>
        <begin position="112"/>
        <end position="114"/>
    </location>
    <ligand>
        <name>substrate</name>
    </ligand>
</feature>
<evidence type="ECO:0000256" key="1">
    <source>
        <dbReference type="ARBA" id="ARBA00022857"/>
    </source>
</evidence>
<dbReference type="GO" id="GO:0008883">
    <property type="term" value="F:glutamyl-tRNA reductase activity"/>
    <property type="evidence" value="ECO:0007669"/>
    <property type="project" value="UniProtKB-UniRule"/>
</dbReference>
<dbReference type="Gene3D" id="3.30.460.30">
    <property type="entry name" value="Glutamyl-tRNA reductase, N-terminal domain"/>
    <property type="match status" value="1"/>
</dbReference>
<dbReference type="PANTHER" id="PTHR43013">
    <property type="entry name" value="GLUTAMYL-TRNA REDUCTASE"/>
    <property type="match status" value="1"/>
</dbReference>
<protein>
    <recommendedName>
        <fullName evidence="4">Glutamyl-tRNA reductase</fullName>
        <shortName evidence="4">GluTR</shortName>
        <ecNumber evidence="4">1.2.1.70</ecNumber>
    </recommendedName>
</protein>
<evidence type="ECO:0000256" key="2">
    <source>
        <dbReference type="ARBA" id="ARBA00023002"/>
    </source>
</evidence>
<keyword evidence="8" id="KW-1185">Reference proteome</keyword>
<dbReference type="GO" id="GO:0019353">
    <property type="term" value="P:protoporphyrinogen IX biosynthetic process from glutamate"/>
    <property type="evidence" value="ECO:0007669"/>
    <property type="project" value="TreeGrafter"/>
</dbReference>
<dbReference type="InterPro" id="IPR006151">
    <property type="entry name" value="Shikm_DH/Glu-tRNA_Rdtase"/>
</dbReference>
<comment type="function">
    <text evidence="4">Catalyzes the NADPH-dependent reduction of glutamyl-tRNA(Glu) to glutamate 1-semialdehyde (GSA).</text>
</comment>
<comment type="similarity">
    <text evidence="4">Belongs to the glutamyl-tRNA reductase family.</text>
</comment>
<dbReference type="SUPFAM" id="SSF69742">
    <property type="entry name" value="Glutamyl tRNA-reductase catalytic, N-terminal domain"/>
    <property type="match status" value="1"/>
</dbReference>
<gene>
    <name evidence="4" type="primary">hemA</name>
    <name evidence="7" type="ORF">H8730_00985</name>
</gene>
<dbReference type="EMBL" id="JACRSQ010000001">
    <property type="protein sequence ID" value="MBC8542124.1"/>
    <property type="molecule type" value="Genomic_DNA"/>
</dbReference>
<comment type="subunit">
    <text evidence="4">Homodimer.</text>
</comment>
<feature type="binding site" evidence="4">
    <location>
        <begin position="185"/>
        <end position="190"/>
    </location>
    <ligand>
        <name>NADP(+)</name>
        <dbReference type="ChEBI" id="CHEBI:58349"/>
    </ligand>
</feature>
<dbReference type="RefSeq" id="WP_177717804.1">
    <property type="nucleotide sequence ID" value="NZ_JACRSQ010000001.1"/>
</dbReference>
<dbReference type="SUPFAM" id="SSF51735">
    <property type="entry name" value="NAD(P)-binding Rossmann-fold domains"/>
    <property type="match status" value="1"/>
</dbReference>
<name>A0A926DQU3_9FIRM</name>
<keyword evidence="2 4" id="KW-0560">Oxidoreductase</keyword>
<keyword evidence="3 4" id="KW-0627">Porphyrin biosynthesis</keyword>
<comment type="catalytic activity">
    <reaction evidence="4">
        <text>(S)-4-amino-5-oxopentanoate + tRNA(Glu) + NADP(+) = L-glutamyl-tRNA(Glu) + NADPH + H(+)</text>
        <dbReference type="Rhea" id="RHEA:12344"/>
        <dbReference type="Rhea" id="RHEA-COMP:9663"/>
        <dbReference type="Rhea" id="RHEA-COMP:9680"/>
        <dbReference type="ChEBI" id="CHEBI:15378"/>
        <dbReference type="ChEBI" id="CHEBI:57501"/>
        <dbReference type="ChEBI" id="CHEBI:57783"/>
        <dbReference type="ChEBI" id="CHEBI:58349"/>
        <dbReference type="ChEBI" id="CHEBI:78442"/>
        <dbReference type="ChEBI" id="CHEBI:78520"/>
        <dbReference type="EC" id="1.2.1.70"/>
    </reaction>
</comment>
<dbReference type="Pfam" id="PF05201">
    <property type="entry name" value="GlutR_N"/>
    <property type="match status" value="1"/>
</dbReference>
<feature type="site" description="Important for activity" evidence="4">
    <location>
        <position position="97"/>
    </location>
</feature>
<dbReference type="InterPro" id="IPR036343">
    <property type="entry name" value="GluRdtase_N_sf"/>
</dbReference>
<feature type="binding site" evidence="4">
    <location>
        <position position="107"/>
    </location>
    <ligand>
        <name>substrate</name>
    </ligand>
</feature>
<evidence type="ECO:0000256" key="3">
    <source>
        <dbReference type="ARBA" id="ARBA00023244"/>
    </source>
</evidence>
<dbReference type="Pfam" id="PF01488">
    <property type="entry name" value="Shikimate_DH"/>
    <property type="match status" value="1"/>
</dbReference>
<evidence type="ECO:0000259" key="5">
    <source>
        <dbReference type="Pfam" id="PF01488"/>
    </source>
</evidence>
<accession>A0A926DQU3</accession>
<comment type="domain">
    <text evidence="4">Possesses an unusual extended V-shaped dimeric structure with each monomer consisting of three distinct domains arranged along a curved 'spinal' alpha-helix. The N-terminal catalytic domain specifically recognizes the glutamate moiety of the substrate. The second domain is the NADPH-binding domain, and the third C-terminal domain is responsible for dimerization.</text>
</comment>
<organism evidence="7 8">
    <name type="scientific">Bianquea renquensis</name>
    <dbReference type="NCBI Taxonomy" id="2763661"/>
    <lineage>
        <taxon>Bacteria</taxon>
        <taxon>Bacillati</taxon>
        <taxon>Bacillota</taxon>
        <taxon>Clostridia</taxon>
        <taxon>Eubacteriales</taxon>
        <taxon>Bianqueaceae</taxon>
        <taxon>Bianquea</taxon>
    </lineage>
</organism>
<dbReference type="AlphaFoldDB" id="A0A926DQU3"/>
<evidence type="ECO:0000259" key="6">
    <source>
        <dbReference type="Pfam" id="PF05201"/>
    </source>
</evidence>
<proteinExistence type="inferred from homology"/>
<dbReference type="Proteomes" id="UP000657006">
    <property type="component" value="Unassembled WGS sequence"/>
</dbReference>
<dbReference type="InterPro" id="IPR036291">
    <property type="entry name" value="NAD(P)-bd_dom_sf"/>
</dbReference>
<dbReference type="EC" id="1.2.1.70" evidence="4"/>
<keyword evidence="1 4" id="KW-0521">NADP</keyword>
<dbReference type="GO" id="GO:0050661">
    <property type="term" value="F:NADP binding"/>
    <property type="evidence" value="ECO:0007669"/>
    <property type="project" value="InterPro"/>
</dbReference>
<feature type="binding site" evidence="4">
    <location>
        <begin position="49"/>
        <end position="52"/>
    </location>
    <ligand>
        <name>substrate</name>
    </ligand>
</feature>
<feature type="domain" description="Glutamyl-tRNA reductase N-terminal" evidence="6">
    <location>
        <begin position="7"/>
        <end position="153"/>
    </location>
</feature>
<reference evidence="7" key="1">
    <citation type="submission" date="2020-08" db="EMBL/GenBank/DDBJ databases">
        <title>Genome public.</title>
        <authorList>
            <person name="Liu C."/>
            <person name="Sun Q."/>
        </authorList>
    </citation>
    <scope>NUCLEOTIDE SEQUENCE</scope>
    <source>
        <strain evidence="7">NSJ-32</strain>
    </source>
</reference>
<sequence>MNIRMAGIDYSMAGIDIREQFSLTKSAQREVYRSLKQDRRIFGAVLVSTCNRTELYLSCEAGYEPNPFEILCHIVGQNYEDYTLLHKMRCGDDVFWHLSQMACGAKSQIWGEDQIITQVKNSLLFARENQGTDAYLEVLFRMAVTAAKKIKTTVAFSRSDHSIADKTLALLRKSAKPVRRVLVIGNGEVGKLVARTLTKAGFSVTMTLRQYKHALVEIPPNVEVIEYSRRYERIGEFDVLVSATLSPHYTIEKAQVEGLAKLPHTMVDLALPRDIEVSIGELEGVSLADVDSIAKGILDENHTRQLEEMKGIIEKYLADYHKWYQYKERQCDEKDLYRRAGTRE</sequence>
<evidence type="ECO:0000313" key="7">
    <source>
        <dbReference type="EMBL" id="MBC8542124.1"/>
    </source>
</evidence>
<evidence type="ECO:0000256" key="4">
    <source>
        <dbReference type="HAMAP-Rule" id="MF_00087"/>
    </source>
</evidence>
<feature type="active site" description="Nucleophile" evidence="4">
    <location>
        <position position="50"/>
    </location>
</feature>
<comment type="miscellaneous">
    <text evidence="4">During catalysis, the active site Cys acts as a nucleophile attacking the alpha-carbonyl group of tRNA-bound glutamate with the formation of a thioester intermediate between enzyme and glutamate, and the concomitant release of tRNA(Glu). The thioester intermediate is finally reduced by direct hydride transfer from NADPH, to form the product GSA.</text>
</comment>